<accession>A0A1F6N3U9</accession>
<protein>
    <recommendedName>
        <fullName evidence="2">Transcobalamin-like C-terminal domain-containing protein</fullName>
    </recommendedName>
</protein>
<evidence type="ECO:0000259" key="2">
    <source>
        <dbReference type="Pfam" id="PF14478"/>
    </source>
</evidence>
<evidence type="ECO:0000313" key="3">
    <source>
        <dbReference type="EMBL" id="OGH78551.1"/>
    </source>
</evidence>
<dbReference type="Gene3D" id="1.50.10.20">
    <property type="match status" value="1"/>
</dbReference>
<dbReference type="AlphaFoldDB" id="A0A1F6N3U9"/>
<evidence type="ECO:0000256" key="1">
    <source>
        <dbReference type="SAM" id="MobiDB-lite"/>
    </source>
</evidence>
<sequence>MKIKNNAFGYLISLLVLTVLFFPVLTRAEEENSTTTTTTATLTEQTTTTTPTITETPTALETTTITEISSSTPVTVLDFAQLTIRIDNTIIFSDSIAISPATTTVTDNQNKNYDVVDNTVLGMIFNADSATTTFAVTDLAYYSSFDSFLINCIAVADTSSCYNWQYTVNDVYPYMGIDDYILKNNDDVYLYFGNQTRFNLATSTITTAEPLAITTEKYDYRNNQWTPRPNVTVGATKPDPNNPWSPIVVTSTLTNEFGLANLYISVTGTYNVGISEDYYYPTQAVTVLDIILNNETTTTTVTSTPTTTTSTIEVINSNNSGGSGSTTAEIIPTMDVVKAIEFLKAQQNKTTGAIGFPNGVEGLTTSGSGTLYSDWAAIAFGSDDNLGEAKNLLATYLKTDPSPGTAATDFERRAMAIMSLGINPYSGTKTNYIAEILKTYQANQFGDSGLVNDDIFALFPLIKAGYTISDTEIKNSVAFILSRQNQNGGWESPDLTAAAVQALSLVKSQIGVNDALIKAKEYLKTSTKNNGSIGDNVFSTSWGIQAIVSLNESINSWNGTNENPLTYLAKQQQTDGGFESASGSLDNRIWATSYAIPAAQNKVWADILVSFAKPVIQNTVETNQTSFGSGGSGELVTSTPTITPAIINQATSTPNNSESEKLSSRPIETAVNESPENNNVKEVVIEKMTEIAKIESKFSNSPSVELAQNQLTVLNESESPIDRNNNVGEIITTVIPLKNTSPIAGREFAGAATMASSAGAYLAWRFFQSLI</sequence>
<dbReference type="EMBL" id="MFQH01000006">
    <property type="protein sequence ID" value="OGH78551.1"/>
    <property type="molecule type" value="Genomic_DNA"/>
</dbReference>
<reference evidence="3 4" key="1">
    <citation type="journal article" date="2016" name="Nat. Commun.">
        <title>Thousands of microbial genomes shed light on interconnected biogeochemical processes in an aquifer system.</title>
        <authorList>
            <person name="Anantharaman K."/>
            <person name="Brown C.T."/>
            <person name="Hug L.A."/>
            <person name="Sharon I."/>
            <person name="Castelle C.J."/>
            <person name="Probst A.J."/>
            <person name="Thomas B.C."/>
            <person name="Singh A."/>
            <person name="Wilkins M.J."/>
            <person name="Karaoz U."/>
            <person name="Brodie E.L."/>
            <person name="Williams K.H."/>
            <person name="Hubbard S.S."/>
            <person name="Banfield J.F."/>
        </authorList>
    </citation>
    <scope>NUCLEOTIDE SEQUENCE [LARGE SCALE GENOMIC DNA]</scope>
</reference>
<dbReference type="InterPro" id="IPR008930">
    <property type="entry name" value="Terpenoid_cyclase/PrenylTrfase"/>
</dbReference>
<feature type="region of interest" description="Disordered" evidence="1">
    <location>
        <begin position="648"/>
        <end position="675"/>
    </location>
</feature>
<dbReference type="Proteomes" id="UP000177040">
    <property type="component" value="Unassembled WGS sequence"/>
</dbReference>
<dbReference type="CDD" id="cd00688">
    <property type="entry name" value="ISOPREN_C2_like"/>
    <property type="match status" value="1"/>
</dbReference>
<feature type="domain" description="Transcobalamin-like C-terminal" evidence="2">
    <location>
        <begin position="153"/>
        <end position="193"/>
    </location>
</feature>
<dbReference type="Pfam" id="PF14478">
    <property type="entry name" value="DUF4430"/>
    <property type="match status" value="1"/>
</dbReference>
<feature type="compositionally biased region" description="Low complexity" evidence="1">
    <location>
        <begin position="33"/>
        <end position="57"/>
    </location>
</feature>
<proteinExistence type="predicted"/>
<feature type="region of interest" description="Disordered" evidence="1">
    <location>
        <begin position="32"/>
        <end position="57"/>
    </location>
</feature>
<evidence type="ECO:0000313" key="4">
    <source>
        <dbReference type="Proteomes" id="UP000177040"/>
    </source>
</evidence>
<organism evidence="3 4">
    <name type="scientific">Candidatus Magasanikbacteria bacterium RIFCSPLOWO2_01_FULL_40_15</name>
    <dbReference type="NCBI Taxonomy" id="1798686"/>
    <lineage>
        <taxon>Bacteria</taxon>
        <taxon>Candidatus Magasanikiibacteriota</taxon>
    </lineage>
</organism>
<gene>
    <name evidence="3" type="ORF">A2983_02705</name>
</gene>
<comment type="caution">
    <text evidence="3">The sequence shown here is derived from an EMBL/GenBank/DDBJ whole genome shotgun (WGS) entry which is preliminary data.</text>
</comment>
<name>A0A1F6N3U9_9BACT</name>
<dbReference type="SUPFAM" id="SSF48239">
    <property type="entry name" value="Terpenoid cyclases/Protein prenyltransferases"/>
    <property type="match status" value="1"/>
</dbReference>
<feature type="compositionally biased region" description="Polar residues" evidence="1">
    <location>
        <begin position="648"/>
        <end position="657"/>
    </location>
</feature>
<dbReference type="InterPro" id="IPR027954">
    <property type="entry name" value="Transcobalamin-like_C"/>
</dbReference>